<name>A0AA36J605_9DINO</name>
<comment type="caution">
    <text evidence="3">The sequence shown here is derived from an EMBL/GenBank/DDBJ whole genome shotgun (WGS) entry which is preliminary data.</text>
</comment>
<feature type="region of interest" description="Disordered" evidence="2">
    <location>
        <begin position="290"/>
        <end position="319"/>
    </location>
</feature>
<evidence type="ECO:0008006" key="5">
    <source>
        <dbReference type="Google" id="ProtNLM"/>
    </source>
</evidence>
<feature type="compositionally biased region" description="Basic and acidic residues" evidence="2">
    <location>
        <begin position="252"/>
        <end position="272"/>
    </location>
</feature>
<gene>
    <name evidence="3" type="ORF">EVOR1521_LOCUS23617</name>
</gene>
<dbReference type="Proteomes" id="UP001178507">
    <property type="component" value="Unassembled WGS sequence"/>
</dbReference>
<evidence type="ECO:0000313" key="3">
    <source>
        <dbReference type="EMBL" id="CAJ1400232.1"/>
    </source>
</evidence>
<evidence type="ECO:0000256" key="2">
    <source>
        <dbReference type="SAM" id="MobiDB-lite"/>
    </source>
</evidence>
<dbReference type="EMBL" id="CAUJNA010003364">
    <property type="protein sequence ID" value="CAJ1400232.1"/>
    <property type="molecule type" value="Genomic_DNA"/>
</dbReference>
<organism evidence="3 4">
    <name type="scientific">Effrenium voratum</name>
    <dbReference type="NCBI Taxonomy" id="2562239"/>
    <lineage>
        <taxon>Eukaryota</taxon>
        <taxon>Sar</taxon>
        <taxon>Alveolata</taxon>
        <taxon>Dinophyceae</taxon>
        <taxon>Suessiales</taxon>
        <taxon>Symbiodiniaceae</taxon>
        <taxon>Effrenium</taxon>
    </lineage>
</organism>
<dbReference type="SUPFAM" id="SSF82185">
    <property type="entry name" value="Histone H3 K4-specific methyltransferase SET7/9 N-terminal domain"/>
    <property type="match status" value="1"/>
</dbReference>
<dbReference type="Gene3D" id="2.20.110.10">
    <property type="entry name" value="Histone H3 K4-specific methyltransferase SET7/9 N-terminal domain"/>
    <property type="match status" value="1"/>
</dbReference>
<dbReference type="Pfam" id="PF02493">
    <property type="entry name" value="MORN"/>
    <property type="match status" value="3"/>
</dbReference>
<keyword evidence="1" id="KW-0677">Repeat</keyword>
<accession>A0AA36J605</accession>
<evidence type="ECO:0000313" key="4">
    <source>
        <dbReference type="Proteomes" id="UP001178507"/>
    </source>
</evidence>
<evidence type="ECO:0000256" key="1">
    <source>
        <dbReference type="ARBA" id="ARBA00022737"/>
    </source>
</evidence>
<dbReference type="PANTHER" id="PTHR23084">
    <property type="entry name" value="PHOSPHATIDYLINOSITOL-4-PHOSPHATE 5-KINASE RELATED"/>
    <property type="match status" value="1"/>
</dbReference>
<feature type="compositionally biased region" description="Basic and acidic residues" evidence="2">
    <location>
        <begin position="191"/>
        <end position="205"/>
    </location>
</feature>
<proteinExistence type="predicted"/>
<protein>
    <recommendedName>
        <fullName evidence="5">MORN repeat-containing protein</fullName>
    </recommendedName>
</protein>
<reference evidence="3" key="1">
    <citation type="submission" date="2023-08" db="EMBL/GenBank/DDBJ databases">
        <authorList>
            <person name="Chen Y."/>
            <person name="Shah S."/>
            <person name="Dougan E. K."/>
            <person name="Thang M."/>
            <person name="Chan C."/>
        </authorList>
    </citation>
    <scope>NUCLEOTIDE SEQUENCE</scope>
</reference>
<feature type="region of interest" description="Disordered" evidence="2">
    <location>
        <begin position="233"/>
        <end position="272"/>
    </location>
</feature>
<dbReference type="AlphaFoldDB" id="A0AA36J605"/>
<keyword evidence="4" id="KW-1185">Reference proteome</keyword>
<dbReference type="SMART" id="SM00698">
    <property type="entry name" value="MORN"/>
    <property type="match status" value="3"/>
</dbReference>
<sequence length="319" mass="35581">MMVRINPDGSSYTGEWKDGFPHGHGEWKAAPPSCESYVGEWKRGKKHGFGIMKFASGDCFEGDWADGKFQDRGKYTYLNGDEFLGLWEKGVKLSGTFYHKDGRISTRKWQNGKLVSCQDFDSRKKAYQPTMTHTQVHDPQRTQYGATAWAPGRGLFSSQIGRMAAEGANVAVVEESKEWGAVAESEDEGNDEKQEKHASESFQAREQRLSVAAEVRKDEQILGDTQVEVVKQPVEWHGGADSDEEGATSREAQSREGKAVRRMSESFQKRESRLKQGAVVRSSFSQSEASVLSFEQARPPVQASNADRCSDRCTNCTIS</sequence>
<feature type="region of interest" description="Disordered" evidence="2">
    <location>
        <begin position="179"/>
        <end position="205"/>
    </location>
</feature>
<dbReference type="InterPro" id="IPR003409">
    <property type="entry name" value="MORN"/>
</dbReference>
<dbReference type="PANTHER" id="PTHR23084:SF263">
    <property type="entry name" value="MORN REPEAT-CONTAINING PROTEIN 1"/>
    <property type="match status" value="1"/>
</dbReference>
<feature type="compositionally biased region" description="Polar residues" evidence="2">
    <location>
        <begin position="302"/>
        <end position="319"/>
    </location>
</feature>